<protein>
    <recommendedName>
        <fullName evidence="4">DUF1579 domain-containing protein</fullName>
    </recommendedName>
</protein>
<name>A0ABV8A7B7_9DEIO</name>
<evidence type="ECO:0000313" key="3">
    <source>
        <dbReference type="Proteomes" id="UP001595748"/>
    </source>
</evidence>
<organism evidence="2 3">
    <name type="scientific">Deinococcus antarcticus</name>
    <dbReference type="NCBI Taxonomy" id="1298767"/>
    <lineage>
        <taxon>Bacteria</taxon>
        <taxon>Thermotogati</taxon>
        <taxon>Deinococcota</taxon>
        <taxon>Deinococci</taxon>
        <taxon>Deinococcales</taxon>
        <taxon>Deinococcaceae</taxon>
        <taxon>Deinococcus</taxon>
    </lineage>
</organism>
<evidence type="ECO:0000313" key="2">
    <source>
        <dbReference type="EMBL" id="MFC3860333.1"/>
    </source>
</evidence>
<dbReference type="Proteomes" id="UP001595748">
    <property type="component" value="Unassembled WGS sequence"/>
</dbReference>
<sequence>MSNDTTPQLQQPPQPNPDLEPLNRLVGTWRLSGDTAGTTTYEWMEGGFFLMQHVEFEENERKTRGLEIIGHEQKYGEAPSEDIKSRYYSGGGETLEYVYELKGDTLTIWSGWRDSPAYYQGTFSADGNVLDGRWVYPGGGGYTTIATRVK</sequence>
<dbReference type="RefSeq" id="WP_380076483.1">
    <property type="nucleotide sequence ID" value="NZ_JBHRZF010000063.1"/>
</dbReference>
<evidence type="ECO:0008006" key="4">
    <source>
        <dbReference type="Google" id="ProtNLM"/>
    </source>
</evidence>
<proteinExistence type="predicted"/>
<feature type="region of interest" description="Disordered" evidence="1">
    <location>
        <begin position="1"/>
        <end position="21"/>
    </location>
</feature>
<evidence type="ECO:0000256" key="1">
    <source>
        <dbReference type="SAM" id="MobiDB-lite"/>
    </source>
</evidence>
<comment type="caution">
    <text evidence="2">The sequence shown here is derived from an EMBL/GenBank/DDBJ whole genome shotgun (WGS) entry which is preliminary data.</text>
</comment>
<reference evidence="3" key="1">
    <citation type="journal article" date="2019" name="Int. J. Syst. Evol. Microbiol.">
        <title>The Global Catalogue of Microorganisms (GCM) 10K type strain sequencing project: providing services to taxonomists for standard genome sequencing and annotation.</title>
        <authorList>
            <consortium name="The Broad Institute Genomics Platform"/>
            <consortium name="The Broad Institute Genome Sequencing Center for Infectious Disease"/>
            <person name="Wu L."/>
            <person name="Ma J."/>
        </authorList>
    </citation>
    <scope>NUCLEOTIDE SEQUENCE [LARGE SCALE GENOMIC DNA]</scope>
    <source>
        <strain evidence="3">CCTCC AB 2013263</strain>
    </source>
</reference>
<dbReference type="EMBL" id="JBHRZF010000063">
    <property type="protein sequence ID" value="MFC3860333.1"/>
    <property type="molecule type" value="Genomic_DNA"/>
</dbReference>
<gene>
    <name evidence="2" type="ORF">ACFOPQ_06090</name>
</gene>
<keyword evidence="3" id="KW-1185">Reference proteome</keyword>
<accession>A0ABV8A7B7</accession>